<protein>
    <submittedName>
        <fullName evidence="2">DUF4097 domain-containing protein</fullName>
    </submittedName>
</protein>
<evidence type="ECO:0000313" key="2">
    <source>
        <dbReference type="EMBL" id="MBU6113731.1"/>
    </source>
</evidence>
<comment type="caution">
    <text evidence="2">The sequence shown here is derived from an EMBL/GenBank/DDBJ whole genome shotgun (WGS) entry which is preliminary data.</text>
</comment>
<keyword evidence="3" id="KW-1185">Reference proteome</keyword>
<dbReference type="RefSeq" id="WP_135021536.1">
    <property type="nucleotide sequence ID" value="NZ_CP120155.1"/>
</dbReference>
<accession>A0ABS6GX39</accession>
<evidence type="ECO:0000259" key="1">
    <source>
        <dbReference type="Pfam" id="PF13349"/>
    </source>
</evidence>
<name>A0ABS6GX39_MAMLE</name>
<feature type="domain" description="DUF4097" evidence="1">
    <location>
        <begin position="46"/>
        <end position="279"/>
    </location>
</feature>
<dbReference type="Pfam" id="PF13349">
    <property type="entry name" value="DUF4097"/>
    <property type="match status" value="1"/>
</dbReference>
<dbReference type="InterPro" id="IPR025164">
    <property type="entry name" value="Toastrack_DUF4097"/>
</dbReference>
<sequence length="279" mass="31535">MKKLFFVGLSIFVVFGLLGTFLWFSVNKQYEKQETYKKVFKNNETNQIIINAQNTDVDVKKGRYLEINYDGKHKVNANIENNLLHFSEQDKKLTFNANFIPFRKVNNHLTITLPEKNYNAFNITTNTGNINIENVKSKNSNIITGTGNITFDQVDFQHVKAMADVGSIGIKNSKLYEFNGELDTGNITVDNSVLKNNEMITSIGNIKIRDLKNECDIKASTEDGNILIDYKHKPQDTLLQLHADSGSTKIENSAFHGEKVGNGKNVIESYTDNGDIKIK</sequence>
<gene>
    <name evidence="2" type="ORF">KQ656_07160</name>
</gene>
<dbReference type="GeneID" id="99676101"/>
<organism evidence="2 3">
    <name type="scientific">Mammaliicoccus lentus</name>
    <name type="common">Staphylococcus lentus</name>
    <dbReference type="NCBI Taxonomy" id="42858"/>
    <lineage>
        <taxon>Bacteria</taxon>
        <taxon>Bacillati</taxon>
        <taxon>Bacillota</taxon>
        <taxon>Bacilli</taxon>
        <taxon>Bacillales</taxon>
        <taxon>Staphylococcaceae</taxon>
        <taxon>Mammaliicoccus</taxon>
    </lineage>
</organism>
<dbReference type="EMBL" id="JAHLZN010000010">
    <property type="protein sequence ID" value="MBU6113731.1"/>
    <property type="molecule type" value="Genomic_DNA"/>
</dbReference>
<evidence type="ECO:0000313" key="3">
    <source>
        <dbReference type="Proteomes" id="UP000770161"/>
    </source>
</evidence>
<proteinExistence type="predicted"/>
<dbReference type="Proteomes" id="UP000770161">
    <property type="component" value="Unassembled WGS sequence"/>
</dbReference>
<reference evidence="2 3" key="1">
    <citation type="submission" date="2021-06" db="EMBL/GenBank/DDBJ databases">
        <title>Staphylococcus lentus K169 genome sequencing.</title>
        <authorList>
            <person name="Sundareshan S."/>
            <person name="Akhila D.S."/>
            <person name="Prachi D."/>
            <person name="Sivakumar R."/>
            <person name="Rajendhran J."/>
            <person name="Isloor S."/>
            <person name="Hegde N.R."/>
        </authorList>
    </citation>
    <scope>NUCLEOTIDE SEQUENCE [LARGE SCALE GENOMIC DNA]</scope>
    <source>
        <strain evidence="2 3">K169</strain>
    </source>
</reference>